<dbReference type="InterPro" id="IPR018247">
    <property type="entry name" value="EF_Hand_1_Ca_BS"/>
</dbReference>
<evidence type="ECO:0000259" key="2">
    <source>
        <dbReference type="Pfam" id="PF13202"/>
    </source>
</evidence>
<dbReference type="Proteomes" id="UP000217311">
    <property type="component" value="Chromosome"/>
</dbReference>
<dbReference type="SUPFAM" id="SSF47473">
    <property type="entry name" value="EF-hand"/>
    <property type="match status" value="1"/>
</dbReference>
<dbReference type="RefSeq" id="WP_096051829.1">
    <property type="nucleotide sequence ID" value="NZ_CP023315.3"/>
</dbReference>
<proteinExistence type="predicted"/>
<sequence>MSERPVMKTRTLLTAAVAVSLIAGAAHAASHARDIFIKEQDQNGDGVVTKDEYAATRAIQFAKTDADNSGALSQAEYVAEFKARLEAKLATSDMTPEKKAEERMRQMRQTDVRFGVLDSDKSGGITKAEFDYSGWRMFVTHDTNNDGAVSAADPIKSDQTT</sequence>
<keyword evidence="1" id="KW-0732">Signal</keyword>
<protein>
    <recommendedName>
        <fullName evidence="2">EF-hand domain-containing protein</fullName>
    </recommendedName>
</protein>
<dbReference type="GO" id="GO:0005509">
    <property type="term" value="F:calcium ion binding"/>
    <property type="evidence" value="ECO:0007669"/>
    <property type="project" value="InterPro"/>
</dbReference>
<feature type="chain" id="PRO_5013035938" description="EF-hand domain-containing protein" evidence="1">
    <location>
        <begin position="29"/>
        <end position="161"/>
    </location>
</feature>
<evidence type="ECO:0000313" key="4">
    <source>
        <dbReference type="Proteomes" id="UP000217311"/>
    </source>
</evidence>
<feature type="domain" description="EF-hand" evidence="2">
    <location>
        <begin position="41"/>
        <end position="53"/>
    </location>
</feature>
<dbReference type="EMBL" id="CP023315">
    <property type="protein sequence ID" value="ATC32411.1"/>
    <property type="molecule type" value="Genomic_DNA"/>
</dbReference>
<feature type="domain" description="EF-hand" evidence="2">
    <location>
        <begin position="114"/>
        <end position="130"/>
    </location>
</feature>
<dbReference type="PROSITE" id="PS00018">
    <property type="entry name" value="EF_HAND_1"/>
    <property type="match status" value="2"/>
</dbReference>
<dbReference type="InterPro" id="IPR011992">
    <property type="entry name" value="EF-hand-dom_pair"/>
</dbReference>
<organism evidence="3 4">
    <name type="scientific">Caulobacter vibrioides</name>
    <name type="common">Caulobacter crescentus</name>
    <dbReference type="NCBI Taxonomy" id="155892"/>
    <lineage>
        <taxon>Bacteria</taxon>
        <taxon>Pseudomonadati</taxon>
        <taxon>Pseudomonadota</taxon>
        <taxon>Alphaproteobacteria</taxon>
        <taxon>Caulobacterales</taxon>
        <taxon>Caulobacteraceae</taxon>
        <taxon>Caulobacter</taxon>
    </lineage>
</organism>
<reference evidence="4" key="1">
    <citation type="submission" date="2017-09" db="EMBL/GenBank/DDBJ databases">
        <title>Genome evolution observed in wild isolates of Caulobacter crescentus.</title>
        <authorList>
            <person name="Ely B."/>
            <person name="Wilson K."/>
            <person name="Scott D."/>
        </authorList>
    </citation>
    <scope>NUCLEOTIDE SEQUENCE [LARGE SCALE GENOMIC DNA]</scope>
    <source>
        <strain evidence="4">CB13b1a</strain>
    </source>
</reference>
<accession>A0A290MRE9</accession>
<gene>
    <name evidence="3" type="ORF">CA606_08655</name>
</gene>
<evidence type="ECO:0000313" key="3">
    <source>
        <dbReference type="EMBL" id="ATC32411.1"/>
    </source>
</evidence>
<dbReference type="Pfam" id="PF13202">
    <property type="entry name" value="EF-hand_5"/>
    <property type="match status" value="2"/>
</dbReference>
<dbReference type="AlphaFoldDB" id="A0A290MRE9"/>
<dbReference type="Gene3D" id="1.10.238.10">
    <property type="entry name" value="EF-hand"/>
    <property type="match status" value="1"/>
</dbReference>
<feature type="signal peptide" evidence="1">
    <location>
        <begin position="1"/>
        <end position="28"/>
    </location>
</feature>
<name>A0A290MRE9_CAUVI</name>
<dbReference type="InterPro" id="IPR002048">
    <property type="entry name" value="EF_hand_dom"/>
</dbReference>
<evidence type="ECO:0000256" key="1">
    <source>
        <dbReference type="SAM" id="SignalP"/>
    </source>
</evidence>